<dbReference type="RefSeq" id="WP_093879381.1">
    <property type="nucleotide sequence ID" value="NZ_FOCD01000001.1"/>
</dbReference>
<organism evidence="4 5">
    <name type="scientific">Terribacillus saccharophilus</name>
    <dbReference type="NCBI Taxonomy" id="361277"/>
    <lineage>
        <taxon>Bacteria</taxon>
        <taxon>Bacillati</taxon>
        <taxon>Bacillota</taxon>
        <taxon>Bacilli</taxon>
        <taxon>Bacillales</taxon>
        <taxon>Bacillaceae</taxon>
        <taxon>Terribacillus</taxon>
    </lineage>
</organism>
<feature type="domain" description="General stress protein 17M-like" evidence="3">
    <location>
        <begin position="6"/>
        <end position="99"/>
    </location>
</feature>
<dbReference type="InterPro" id="IPR025889">
    <property type="entry name" value="GSP17M-like_dom"/>
</dbReference>
<name>A0AAX2E8J2_9BACI</name>
<dbReference type="EMBL" id="FOCD01000001">
    <property type="protein sequence ID" value="SEM43463.1"/>
    <property type="molecule type" value="Genomic_DNA"/>
</dbReference>
<dbReference type="NCBIfam" id="TIGR02271">
    <property type="entry name" value="YsnF/AvaK domain"/>
    <property type="match status" value="1"/>
</dbReference>
<protein>
    <submittedName>
        <fullName evidence="4">Conserved domain-containing protein</fullName>
    </submittedName>
</protein>
<sequence>MLAQNKIETFQNENDVIVRVNELKSKGIQENKVTVITDKKPETSILADRLSVNYKEAKGSFGDKVSALFSGDDPEEKALEDLNLNQKETDRYVDELKSGKILLFVHPSAQQNLQADSSATNRDTLRAEENNATPNNTTPGNNTTQTGNTAFADLNSGKTGQPKASQTEQMELHEEVVDVDTNSVKSGEVNIDKRTVTDQEEFDVPVTKQEVNIERRPVNKVSEKGKTAEVYTEKDEIHVPVFEEKVDVDKKDVIKEEIVVNKKDVKENVHVRENVRREEAEIKDSTKKNNDLK</sequence>
<reference evidence="4 5" key="1">
    <citation type="submission" date="2016-10" db="EMBL/GenBank/DDBJ databases">
        <authorList>
            <person name="Varghese N."/>
            <person name="Submissions S."/>
        </authorList>
    </citation>
    <scope>NUCLEOTIDE SEQUENCE [LARGE SCALE GENOMIC DNA]</scope>
    <source>
        <strain evidence="4 5">DSM 21619</strain>
    </source>
</reference>
<dbReference type="PANTHER" id="PTHR38463">
    <property type="entry name" value="STRESS RESPONSE PROTEIN YSNF"/>
    <property type="match status" value="1"/>
</dbReference>
<accession>A0AAX2E8J2</accession>
<dbReference type="PANTHER" id="PTHR38463:SF1">
    <property type="entry name" value="STRESS RESPONSE PROTEIN YSNF"/>
    <property type="match status" value="1"/>
</dbReference>
<evidence type="ECO:0000313" key="4">
    <source>
        <dbReference type="EMBL" id="SEM43463.1"/>
    </source>
</evidence>
<dbReference type="InterPro" id="IPR052967">
    <property type="entry name" value="Stress_Response_Assoc"/>
</dbReference>
<evidence type="ECO:0000256" key="1">
    <source>
        <dbReference type="SAM" id="MobiDB-lite"/>
    </source>
</evidence>
<evidence type="ECO:0000313" key="5">
    <source>
        <dbReference type="Proteomes" id="UP000199735"/>
    </source>
</evidence>
<dbReference type="InterPro" id="IPR019060">
    <property type="entry name" value="DUF2382"/>
</dbReference>
<comment type="caution">
    <text evidence="4">The sequence shown here is derived from an EMBL/GenBank/DDBJ whole genome shotgun (WGS) entry which is preliminary data.</text>
</comment>
<dbReference type="AlphaFoldDB" id="A0AAX2E8J2"/>
<gene>
    <name evidence="4" type="ORF">SAMN04489762_0048</name>
</gene>
<feature type="region of interest" description="Disordered" evidence="1">
    <location>
        <begin position="129"/>
        <end position="170"/>
    </location>
</feature>
<evidence type="ECO:0000259" key="2">
    <source>
        <dbReference type="Pfam" id="PF09557"/>
    </source>
</evidence>
<proteinExistence type="predicted"/>
<feature type="domain" description="DUF2382" evidence="2">
    <location>
        <begin position="170"/>
        <end position="282"/>
    </location>
</feature>
<dbReference type="Pfam" id="PF09557">
    <property type="entry name" value="DUF2382"/>
    <property type="match status" value="1"/>
</dbReference>
<dbReference type="Proteomes" id="UP000199735">
    <property type="component" value="Unassembled WGS sequence"/>
</dbReference>
<dbReference type="Pfam" id="PF11181">
    <property type="entry name" value="YflT"/>
    <property type="match status" value="1"/>
</dbReference>
<evidence type="ECO:0000259" key="3">
    <source>
        <dbReference type="Pfam" id="PF11181"/>
    </source>
</evidence>
<feature type="compositionally biased region" description="Low complexity" evidence="1">
    <location>
        <begin position="130"/>
        <end position="150"/>
    </location>
</feature>
<feature type="compositionally biased region" description="Polar residues" evidence="1">
    <location>
        <begin position="156"/>
        <end position="169"/>
    </location>
</feature>